<dbReference type="PATRIC" id="fig|1675527.3.peg.4334"/>
<dbReference type="Gene3D" id="2.130.10.120">
    <property type="entry name" value="Prolyl oligopeptidase, N-terminal domain"/>
    <property type="match status" value="1"/>
</dbReference>
<reference evidence="6 7" key="1">
    <citation type="submission" date="2015-06" db="EMBL/GenBank/DDBJ databases">
        <title>Draft genome sequence of an Alphaproteobacteria species associated to the Mediterranean sponge Oscarella lobularis.</title>
        <authorList>
            <person name="Jourda C."/>
            <person name="Santini S."/>
            <person name="Claverie J.-M."/>
        </authorList>
    </citation>
    <scope>NUCLEOTIDE SEQUENCE [LARGE SCALE GENOMIC DNA]</scope>
    <source>
        <strain evidence="6">IGS</strain>
    </source>
</reference>
<dbReference type="SUPFAM" id="SSF53474">
    <property type="entry name" value="alpha/beta-Hydrolases"/>
    <property type="match status" value="1"/>
</dbReference>
<dbReference type="PRINTS" id="PR00862">
    <property type="entry name" value="PROLIGOPTASE"/>
</dbReference>
<dbReference type="GO" id="GO:0004252">
    <property type="term" value="F:serine-type endopeptidase activity"/>
    <property type="evidence" value="ECO:0007669"/>
    <property type="project" value="UniProtKB-EC"/>
</dbReference>
<name>A0A0J9EBU9_9RHOB</name>
<evidence type="ECO:0000256" key="3">
    <source>
        <dbReference type="ARBA" id="ARBA00022825"/>
    </source>
</evidence>
<organism evidence="6 7">
    <name type="scientific">Candidatus Rhodobacter oscarellae</name>
    <dbReference type="NCBI Taxonomy" id="1675527"/>
    <lineage>
        <taxon>Bacteria</taxon>
        <taxon>Pseudomonadati</taxon>
        <taxon>Pseudomonadota</taxon>
        <taxon>Alphaproteobacteria</taxon>
        <taxon>Rhodobacterales</taxon>
        <taxon>Rhodobacter group</taxon>
        <taxon>Rhodobacter</taxon>
    </lineage>
</organism>
<feature type="domain" description="Peptidase S9 prolyl oligopeptidase catalytic" evidence="4">
    <location>
        <begin position="496"/>
        <end position="700"/>
    </location>
</feature>
<keyword evidence="3" id="KW-0720">Serine protease</keyword>
<dbReference type="STRING" id="1675527.AIOL_004135"/>
<dbReference type="Pfam" id="PF00326">
    <property type="entry name" value="Peptidase_S9"/>
    <property type="match status" value="1"/>
</dbReference>
<keyword evidence="7" id="KW-1185">Reference proteome</keyword>
<evidence type="ECO:0000256" key="2">
    <source>
        <dbReference type="ARBA" id="ARBA00022801"/>
    </source>
</evidence>
<dbReference type="InterPro" id="IPR023302">
    <property type="entry name" value="Pept_S9A_N"/>
</dbReference>
<dbReference type="EC" id="3.4.21.26" evidence="6"/>
<sequence>MFGLSAGAIDLDKAAAASPCRGAGKGAISGAITPIKGPANMFEDLISDPAAISAFATRENARSEAALMDAAFEADVAEAERILGSEASLGGLIRRGAWIYTFRTTGAHPRGVWLRRPDDGVVEAETGWDVVFDLDAYCAETGEDWHWRGAPTCPDNPERVLICLSQGGSDQRIAREYDCGVGAFVEGGFTLGPERGHVTWLDADTVLWSSALEGDATDSSWPGAVRRLRRGQALAEAEEIFRAAPGDLLASGYYVPDGQGGRLTCVTRVIAIGEQEVTLLRADGPFKLPAPTDTSVTHSATHYAYVVKGQGGPVGALMLGEVGAGGARVVMQAEARQSIESVDVLDDWLVWMLRDNMVPRLFALALGEADATPVEIPFPVAADSAFLGGHSTGDDSDETLQLNLQGFLTPPRVYTFDLEDGPDGITWNLIWAEPEEFDATGLTVQLLEATSDDGTQVPYHLVLPADAPPDLPVLLYGYGGFNVSLAPYYPAMRGALWLSKGYGFAQAYIRGGGELGPAWHKAAKRENRPRAFEDFAAVASDMVARGVTTPARVACNGGSNGGLLTGVMLTRYPERFGAVWTSVGVHDMLGFHSFPAGRGWIDEYGDPDDPEMAKTLRGYSPLHNVAPAAEGAYPPVFVETSDFDDRVDPSHSRRFAARLREAGQDALYVEHKGGHGGSSSVHDRAKNAALGYSFLRRALGL</sequence>
<dbReference type="InterPro" id="IPR029058">
    <property type="entry name" value="AB_hydrolase_fold"/>
</dbReference>
<dbReference type="InterPro" id="IPR001375">
    <property type="entry name" value="Peptidase_S9_cat"/>
</dbReference>
<dbReference type="PANTHER" id="PTHR42881">
    <property type="entry name" value="PROLYL ENDOPEPTIDASE"/>
    <property type="match status" value="1"/>
</dbReference>
<dbReference type="GO" id="GO:0006508">
    <property type="term" value="P:proteolysis"/>
    <property type="evidence" value="ECO:0007669"/>
    <property type="project" value="UniProtKB-KW"/>
</dbReference>
<dbReference type="InterPro" id="IPR051167">
    <property type="entry name" value="Prolyl_oligopep/macrocyclase"/>
</dbReference>
<gene>
    <name evidence="6" type="ORF">AIOL_004135</name>
</gene>
<feature type="domain" description="Peptidase S9A N-terminal" evidence="5">
    <location>
        <begin position="54"/>
        <end position="421"/>
    </location>
</feature>
<dbReference type="EMBL" id="LFTY01000002">
    <property type="protein sequence ID" value="KMW59154.1"/>
    <property type="molecule type" value="Genomic_DNA"/>
</dbReference>
<proteinExistence type="predicted"/>
<keyword evidence="2 6" id="KW-0378">Hydrolase</keyword>
<evidence type="ECO:0000313" key="7">
    <source>
        <dbReference type="Proteomes" id="UP000037178"/>
    </source>
</evidence>
<comment type="caution">
    <text evidence="6">The sequence shown here is derived from an EMBL/GenBank/DDBJ whole genome shotgun (WGS) entry which is preliminary data.</text>
</comment>
<evidence type="ECO:0000259" key="4">
    <source>
        <dbReference type="Pfam" id="PF00326"/>
    </source>
</evidence>
<dbReference type="Gene3D" id="3.40.50.1820">
    <property type="entry name" value="alpha/beta hydrolase"/>
    <property type="match status" value="1"/>
</dbReference>
<dbReference type="GO" id="GO:0070012">
    <property type="term" value="F:oligopeptidase activity"/>
    <property type="evidence" value="ECO:0007669"/>
    <property type="project" value="TreeGrafter"/>
</dbReference>
<dbReference type="Proteomes" id="UP000037178">
    <property type="component" value="Unassembled WGS sequence"/>
</dbReference>
<dbReference type="AlphaFoldDB" id="A0A0J9EBU9"/>
<evidence type="ECO:0000259" key="5">
    <source>
        <dbReference type="Pfam" id="PF02897"/>
    </source>
</evidence>
<dbReference type="InterPro" id="IPR002470">
    <property type="entry name" value="Peptidase_S9A"/>
</dbReference>
<dbReference type="PANTHER" id="PTHR42881:SF13">
    <property type="entry name" value="PROLYL ENDOPEPTIDASE"/>
    <property type="match status" value="1"/>
</dbReference>
<dbReference type="SUPFAM" id="SSF50993">
    <property type="entry name" value="Peptidase/esterase 'gauge' domain"/>
    <property type="match status" value="1"/>
</dbReference>
<evidence type="ECO:0000313" key="6">
    <source>
        <dbReference type="EMBL" id="KMW59154.1"/>
    </source>
</evidence>
<keyword evidence="1" id="KW-0645">Protease</keyword>
<accession>A0A0J9EBU9</accession>
<dbReference type="Pfam" id="PF02897">
    <property type="entry name" value="Peptidase_S9_N"/>
    <property type="match status" value="1"/>
</dbReference>
<dbReference type="GO" id="GO:0005829">
    <property type="term" value="C:cytosol"/>
    <property type="evidence" value="ECO:0007669"/>
    <property type="project" value="TreeGrafter"/>
</dbReference>
<protein>
    <submittedName>
        <fullName evidence="6">Prolyl endopeptidase</fullName>
        <ecNumber evidence="6">3.4.21.26</ecNumber>
    </submittedName>
</protein>
<evidence type="ECO:0000256" key="1">
    <source>
        <dbReference type="ARBA" id="ARBA00022670"/>
    </source>
</evidence>